<evidence type="ECO:0000313" key="2">
    <source>
        <dbReference type="Proteomes" id="UP000198942"/>
    </source>
</evidence>
<evidence type="ECO:0000313" key="1">
    <source>
        <dbReference type="EMBL" id="SEN87811.1"/>
    </source>
</evidence>
<name>A0A1H8K4Y4_9SPHI</name>
<gene>
    <name evidence="1" type="ORF">SAMN05192574_104450</name>
</gene>
<proteinExistence type="predicted"/>
<reference evidence="2" key="1">
    <citation type="submission" date="2016-10" db="EMBL/GenBank/DDBJ databases">
        <authorList>
            <person name="Varghese N."/>
            <person name="Submissions S."/>
        </authorList>
    </citation>
    <scope>NUCLEOTIDE SEQUENCE [LARGE SCALE GENOMIC DNA]</scope>
    <source>
        <strain evidence="2">Gh-48</strain>
    </source>
</reference>
<protein>
    <submittedName>
        <fullName evidence="1">Uncharacterized protein</fullName>
    </submittedName>
</protein>
<dbReference type="AlphaFoldDB" id="A0A1H8K4Y4"/>
<keyword evidence="2" id="KW-1185">Reference proteome</keyword>
<dbReference type="Proteomes" id="UP000198942">
    <property type="component" value="Unassembled WGS sequence"/>
</dbReference>
<accession>A0A1H8K4Y4</accession>
<sequence length="58" mass="6374">MQNIANAGIGYALPFPLHAASFTLQIIEDAFHPQQLYRPFNAVTDQSSGFSSFKNLST</sequence>
<dbReference type="STRING" id="551995.SAMN05192574_104450"/>
<dbReference type="RefSeq" id="WP_167667955.1">
    <property type="nucleotide sequence ID" value="NZ_FOCL01000004.1"/>
</dbReference>
<dbReference type="EMBL" id="FOCL01000004">
    <property type="protein sequence ID" value="SEN87811.1"/>
    <property type="molecule type" value="Genomic_DNA"/>
</dbReference>
<organism evidence="1 2">
    <name type="scientific">Mucilaginibacter gossypiicola</name>
    <dbReference type="NCBI Taxonomy" id="551995"/>
    <lineage>
        <taxon>Bacteria</taxon>
        <taxon>Pseudomonadati</taxon>
        <taxon>Bacteroidota</taxon>
        <taxon>Sphingobacteriia</taxon>
        <taxon>Sphingobacteriales</taxon>
        <taxon>Sphingobacteriaceae</taxon>
        <taxon>Mucilaginibacter</taxon>
    </lineage>
</organism>